<proteinExistence type="predicted"/>
<dbReference type="OrthoDB" id="44504at2759"/>
<protein>
    <submittedName>
        <fullName evidence="2">Uncharacterized protein</fullName>
    </submittedName>
</protein>
<accession>K0T6T5</accession>
<dbReference type="EMBL" id="AGNL01004543">
    <property type="protein sequence ID" value="EJK73380.1"/>
    <property type="molecule type" value="Genomic_DNA"/>
</dbReference>
<dbReference type="OMA" id="EVWWSIR"/>
<dbReference type="Proteomes" id="UP000266841">
    <property type="component" value="Unassembled WGS sequence"/>
</dbReference>
<dbReference type="AlphaFoldDB" id="K0T6T5"/>
<reference evidence="2 3" key="1">
    <citation type="journal article" date="2012" name="Genome Biol.">
        <title>Genome and low-iron response of an oceanic diatom adapted to chronic iron limitation.</title>
        <authorList>
            <person name="Lommer M."/>
            <person name="Specht M."/>
            <person name="Roy A.S."/>
            <person name="Kraemer L."/>
            <person name="Andreson R."/>
            <person name="Gutowska M.A."/>
            <person name="Wolf J."/>
            <person name="Bergner S.V."/>
            <person name="Schilhabel M.B."/>
            <person name="Klostermeier U.C."/>
            <person name="Beiko R.G."/>
            <person name="Rosenstiel P."/>
            <person name="Hippler M."/>
            <person name="Laroche J."/>
        </authorList>
    </citation>
    <scope>NUCLEOTIDE SEQUENCE [LARGE SCALE GENOMIC DNA]</scope>
    <source>
        <strain evidence="2 3">CCMP1005</strain>
    </source>
</reference>
<evidence type="ECO:0000313" key="3">
    <source>
        <dbReference type="Proteomes" id="UP000266841"/>
    </source>
</evidence>
<gene>
    <name evidence="2" type="ORF">THAOC_04997</name>
</gene>
<keyword evidence="3" id="KW-1185">Reference proteome</keyword>
<keyword evidence="1" id="KW-0732">Signal</keyword>
<sequence>MPRSLSSAVGCAALLATASAFSPSATHQHPSLLSSASTTTTSVAASPQHATEESYPSLLQSASVCAHSDSCSIDLAEDYLREIVHVQSGCAAGTLSGGVCDDVLNVSAIVADLRVKIDEGKVGVKREAASFWDQRQDDLVTLAASVDGSAVGGLAAPIKPGYLAVAALYTILVANAFLPAITDPDAISAAAGGVVPFSGEEVWWSIRDGYAPDLVSHFFHNGGLLVGDASTVSPTLDHLTAQEVMWGIRDGYGFEALNADAGYAEGSLPFTPQEIWLAISNGYSMDMLGHWIRNSGLAV</sequence>
<feature type="chain" id="PRO_5030173142" evidence="1">
    <location>
        <begin position="21"/>
        <end position="299"/>
    </location>
</feature>
<organism evidence="2 3">
    <name type="scientific">Thalassiosira oceanica</name>
    <name type="common">Marine diatom</name>
    <dbReference type="NCBI Taxonomy" id="159749"/>
    <lineage>
        <taxon>Eukaryota</taxon>
        <taxon>Sar</taxon>
        <taxon>Stramenopiles</taxon>
        <taxon>Ochrophyta</taxon>
        <taxon>Bacillariophyta</taxon>
        <taxon>Coscinodiscophyceae</taxon>
        <taxon>Thalassiosirophycidae</taxon>
        <taxon>Thalassiosirales</taxon>
        <taxon>Thalassiosiraceae</taxon>
        <taxon>Thalassiosira</taxon>
    </lineage>
</organism>
<name>K0T6T5_THAOC</name>
<evidence type="ECO:0000313" key="2">
    <source>
        <dbReference type="EMBL" id="EJK73380.1"/>
    </source>
</evidence>
<feature type="signal peptide" evidence="1">
    <location>
        <begin position="1"/>
        <end position="20"/>
    </location>
</feature>
<dbReference type="eggNOG" id="ENOG502SU0T">
    <property type="taxonomic scope" value="Eukaryota"/>
</dbReference>
<evidence type="ECO:0000256" key="1">
    <source>
        <dbReference type="SAM" id="SignalP"/>
    </source>
</evidence>
<comment type="caution">
    <text evidence="2">The sequence shown here is derived from an EMBL/GenBank/DDBJ whole genome shotgun (WGS) entry which is preliminary data.</text>
</comment>